<name>A0ABS1ULX9_9ACTN</name>
<protein>
    <submittedName>
        <fullName evidence="2">Uncharacterized protein</fullName>
    </submittedName>
</protein>
<feature type="region of interest" description="Disordered" evidence="1">
    <location>
        <begin position="14"/>
        <end position="35"/>
    </location>
</feature>
<dbReference type="Proteomes" id="UP000661193">
    <property type="component" value="Unassembled WGS sequence"/>
</dbReference>
<reference evidence="2 3" key="1">
    <citation type="submission" date="2021-01" db="EMBL/GenBank/DDBJ databases">
        <title>Genome sequencing of Micromonospora fiedleri MG-37.</title>
        <authorList>
            <person name="Moreland P.E.J."/>
            <person name="Stach J.E.M."/>
        </authorList>
    </citation>
    <scope>NUCLEOTIDE SEQUENCE [LARGE SCALE GENOMIC DNA]</scope>
    <source>
        <strain evidence="2 3">MG-37</strain>
    </source>
</reference>
<proteinExistence type="predicted"/>
<accession>A0ABS1ULX9</accession>
<gene>
    <name evidence="2" type="ORF">JMF97_11895</name>
</gene>
<keyword evidence="3" id="KW-1185">Reference proteome</keyword>
<dbReference type="EMBL" id="JAETXL010000004">
    <property type="protein sequence ID" value="MBL6276864.1"/>
    <property type="molecule type" value="Genomic_DNA"/>
</dbReference>
<evidence type="ECO:0000313" key="2">
    <source>
        <dbReference type="EMBL" id="MBL6276864.1"/>
    </source>
</evidence>
<organism evidence="2 3">
    <name type="scientific">Micromonospora fiedleri</name>
    <dbReference type="NCBI Taxonomy" id="1157498"/>
    <lineage>
        <taxon>Bacteria</taxon>
        <taxon>Bacillati</taxon>
        <taxon>Actinomycetota</taxon>
        <taxon>Actinomycetes</taxon>
        <taxon>Micromonosporales</taxon>
        <taxon>Micromonosporaceae</taxon>
        <taxon>Micromonospora</taxon>
    </lineage>
</organism>
<comment type="caution">
    <text evidence="2">The sequence shown here is derived from an EMBL/GenBank/DDBJ whole genome shotgun (WGS) entry which is preliminary data.</text>
</comment>
<sequence>MVLAEVAADLPLRSRSALPRPAPHPHQPWPLAGRGGAVKDDQEHVILAVHVRGLDGMCVGCRAWWSRLAPYPCWQVDWATSRQARASVARFLSGVR</sequence>
<evidence type="ECO:0000256" key="1">
    <source>
        <dbReference type="SAM" id="MobiDB-lite"/>
    </source>
</evidence>
<evidence type="ECO:0000313" key="3">
    <source>
        <dbReference type="Proteomes" id="UP000661193"/>
    </source>
</evidence>